<proteinExistence type="predicted"/>
<protein>
    <submittedName>
        <fullName evidence="1">Uncharacterized protein</fullName>
    </submittedName>
</protein>
<reference evidence="1 2" key="1">
    <citation type="submission" date="2018-08" db="EMBL/GenBank/DDBJ databases">
        <authorList>
            <person name="Lorentzen P. G. S. M."/>
        </authorList>
    </citation>
    <scope>NUCLEOTIDE SEQUENCE [LARGE SCALE GENOMIC DNA]</scope>
    <source>
        <strain evidence="1 2">CRBO_1381</strain>
    </source>
</reference>
<gene>
    <name evidence="1" type="ORF">OENI_0112</name>
</gene>
<evidence type="ECO:0000313" key="2">
    <source>
        <dbReference type="Proteomes" id="UP000294726"/>
    </source>
</evidence>
<dbReference type="AlphaFoldDB" id="A0AAQ2ZDS3"/>
<organism evidence="1 2">
    <name type="scientific">Oenococcus oeni</name>
    <name type="common">Leuconostoc oenos</name>
    <dbReference type="NCBI Taxonomy" id="1247"/>
    <lineage>
        <taxon>Bacteria</taxon>
        <taxon>Bacillati</taxon>
        <taxon>Bacillota</taxon>
        <taxon>Bacilli</taxon>
        <taxon>Lactobacillales</taxon>
        <taxon>Lactobacillaceae</taxon>
        <taxon>Oenococcus</taxon>
    </lineage>
</organism>
<name>A0AAQ2ZDS3_OENOE</name>
<accession>A0AAQ2ZDS3</accession>
<dbReference type="EMBL" id="LR031358">
    <property type="protein sequence ID" value="VDB97053.1"/>
    <property type="molecule type" value="Genomic_DNA"/>
</dbReference>
<sequence length="107" mass="12488">MTCIQGAAQIFEVYFTVLLISFPNPNKNQNDKYDNGNLNYKSNQRPNPIERIHHIPTIFAHHYNSLTFWMLTYKKTRFRLRVFNHFPLILTALGSSTPSTPFAHCCN</sequence>
<dbReference type="Proteomes" id="UP000294726">
    <property type="component" value="Chromosome"/>
</dbReference>
<evidence type="ECO:0000313" key="1">
    <source>
        <dbReference type="EMBL" id="VDB97053.1"/>
    </source>
</evidence>